<protein>
    <submittedName>
        <fullName evidence="1">DNA polymerase</fullName>
    </submittedName>
</protein>
<name>A0ABZ0QYN8_9CAUD</name>
<reference evidence="1 2" key="1">
    <citation type="submission" date="2023-10" db="EMBL/GenBank/DDBJ databases">
        <title>Genome Sequence of the Siphoviridae Staphylococcus aureus Phage MVC_VPHSA1.</title>
        <authorList>
            <person name="Deepak S.J."/>
            <person name="Porteen K."/>
            <person name="Wilfred R."/>
            <person name="Anbazhagan S."/>
            <person name="Elango A."/>
            <person name="Senthil Kumar T."/>
            <person name="Narendra B."/>
            <person name="Sureshkannan S."/>
            <person name="Nithya Quintoil M."/>
            <person name="Charley C.A."/>
            <person name="Teresa S."/>
            <person name="Raghavendra A.G."/>
        </authorList>
    </citation>
    <scope>NUCLEOTIDE SEQUENCE [LARGE SCALE GENOMIC DNA]</scope>
</reference>
<organism evidence="1 2">
    <name type="scientific">Staphylococcus phage MVC_VPHSA1</name>
    <dbReference type="NCBI Taxonomy" id="3088876"/>
    <lineage>
        <taxon>Viruses</taxon>
        <taxon>Duplodnaviria</taxon>
        <taxon>Heunggongvirae</taxon>
        <taxon>Uroviricota</taxon>
        <taxon>Caudoviricetes</taxon>
        <taxon>Ehrlichviridae</taxon>
        <taxon>Chennaivirus</taxon>
        <taxon>Chennaivirus MVCVPHSA1</taxon>
    </lineage>
</organism>
<dbReference type="EMBL" id="OR670591">
    <property type="protein sequence ID" value="WPF64909.1"/>
    <property type="molecule type" value="Genomic_DNA"/>
</dbReference>
<evidence type="ECO:0000313" key="1">
    <source>
        <dbReference type="EMBL" id="WPF64909.1"/>
    </source>
</evidence>
<proteinExistence type="predicted"/>
<gene>
    <name evidence="1" type="ORF">FBHYGVHD_CDS0062</name>
</gene>
<dbReference type="InterPro" id="IPR016195">
    <property type="entry name" value="Pol/histidinol_Pase-like"/>
</dbReference>
<accession>A0ABZ0QYN8</accession>
<evidence type="ECO:0000313" key="2">
    <source>
        <dbReference type="Proteomes" id="UP001322219"/>
    </source>
</evidence>
<keyword evidence="2" id="KW-1185">Reference proteome</keyword>
<dbReference type="Gene3D" id="3.20.20.140">
    <property type="entry name" value="Metal-dependent hydrolases"/>
    <property type="match status" value="1"/>
</dbReference>
<dbReference type="Proteomes" id="UP001322219">
    <property type="component" value="Segment"/>
</dbReference>
<dbReference type="SUPFAM" id="SSF89550">
    <property type="entry name" value="PHP domain-like"/>
    <property type="match status" value="1"/>
</dbReference>
<sequence>MTDKLQVVQEKQTVSYVEIHTHSCGSFKDAHSRVDKLVARAKELGQKLLLLLTMAHST</sequence>